<name>A0ABR3W4Q8_9PEZI</name>
<reference evidence="2 3" key="1">
    <citation type="journal article" date="2024" name="Commun. Biol.">
        <title>Comparative genomic analysis of thermophilic fungi reveals convergent evolutionary adaptations and gene losses.</title>
        <authorList>
            <person name="Steindorff A.S."/>
            <person name="Aguilar-Pontes M.V."/>
            <person name="Robinson A.J."/>
            <person name="Andreopoulos B."/>
            <person name="LaButti K."/>
            <person name="Kuo A."/>
            <person name="Mondo S."/>
            <person name="Riley R."/>
            <person name="Otillar R."/>
            <person name="Haridas S."/>
            <person name="Lipzen A."/>
            <person name="Grimwood J."/>
            <person name="Schmutz J."/>
            <person name="Clum A."/>
            <person name="Reid I.D."/>
            <person name="Moisan M.C."/>
            <person name="Butler G."/>
            <person name="Nguyen T.T.M."/>
            <person name="Dewar K."/>
            <person name="Conant G."/>
            <person name="Drula E."/>
            <person name="Henrissat B."/>
            <person name="Hansel C."/>
            <person name="Singer S."/>
            <person name="Hutchinson M.I."/>
            <person name="de Vries R.P."/>
            <person name="Natvig D.O."/>
            <person name="Powell A.J."/>
            <person name="Tsang A."/>
            <person name="Grigoriev I.V."/>
        </authorList>
    </citation>
    <scope>NUCLEOTIDE SEQUENCE [LARGE SCALE GENOMIC DNA]</scope>
    <source>
        <strain evidence="2 3">ATCC 24622</strain>
    </source>
</reference>
<protein>
    <submittedName>
        <fullName evidence="2">Uncharacterized protein</fullName>
    </submittedName>
</protein>
<gene>
    <name evidence="2" type="ORF">VTK73DRAFT_9066</name>
</gene>
<feature type="region of interest" description="Disordered" evidence="1">
    <location>
        <begin position="122"/>
        <end position="170"/>
    </location>
</feature>
<evidence type="ECO:0000313" key="2">
    <source>
        <dbReference type="EMBL" id="KAL1853190.1"/>
    </source>
</evidence>
<keyword evidence="3" id="KW-1185">Reference proteome</keyword>
<sequence length="188" mass="21232">MSHSQFRSYDYWQNQPGNYRKPGGLARRPYFRAAEIINHWVGGLESRACHPPRAPARARAALRATIRFPLLRSPERCRALRNAAPRRPRRGPVPRRFRYSASPTERYPLRLRIGLAICQSPTDSLPSGSCEDESYSASQAPRSRGHQHFGGPRSREMGGQYSRASATTHLRRRTVIPLPVLAGCDMGQ</sequence>
<dbReference type="Proteomes" id="UP001586593">
    <property type="component" value="Unassembled WGS sequence"/>
</dbReference>
<organism evidence="2 3">
    <name type="scientific">Phialemonium thermophilum</name>
    <dbReference type="NCBI Taxonomy" id="223376"/>
    <lineage>
        <taxon>Eukaryota</taxon>
        <taxon>Fungi</taxon>
        <taxon>Dikarya</taxon>
        <taxon>Ascomycota</taxon>
        <taxon>Pezizomycotina</taxon>
        <taxon>Sordariomycetes</taxon>
        <taxon>Sordariomycetidae</taxon>
        <taxon>Cephalothecales</taxon>
        <taxon>Cephalothecaceae</taxon>
        <taxon>Phialemonium</taxon>
    </lineage>
</organism>
<accession>A0ABR3W4Q8</accession>
<proteinExistence type="predicted"/>
<dbReference type="EMBL" id="JAZHXJ010000713">
    <property type="protein sequence ID" value="KAL1853190.1"/>
    <property type="molecule type" value="Genomic_DNA"/>
</dbReference>
<comment type="caution">
    <text evidence="2">The sequence shown here is derived from an EMBL/GenBank/DDBJ whole genome shotgun (WGS) entry which is preliminary data.</text>
</comment>
<evidence type="ECO:0000256" key="1">
    <source>
        <dbReference type="SAM" id="MobiDB-lite"/>
    </source>
</evidence>
<evidence type="ECO:0000313" key="3">
    <source>
        <dbReference type="Proteomes" id="UP001586593"/>
    </source>
</evidence>